<dbReference type="Gene3D" id="2.130.10.130">
    <property type="entry name" value="Integrin alpha, N-terminal"/>
    <property type="match status" value="2"/>
</dbReference>
<keyword evidence="3" id="KW-1185">Reference proteome</keyword>
<evidence type="ECO:0000256" key="1">
    <source>
        <dbReference type="ARBA" id="ARBA00022729"/>
    </source>
</evidence>
<protein>
    <submittedName>
        <fullName evidence="2">VCBS repeat-containing protein</fullName>
    </submittedName>
</protein>
<organism evidence="2 3">
    <name type="scientific">Rhodocytophaga aerolata</name>
    <dbReference type="NCBI Taxonomy" id="455078"/>
    <lineage>
        <taxon>Bacteria</taxon>
        <taxon>Pseudomonadati</taxon>
        <taxon>Bacteroidota</taxon>
        <taxon>Cytophagia</taxon>
        <taxon>Cytophagales</taxon>
        <taxon>Rhodocytophagaceae</taxon>
        <taxon>Rhodocytophaga</taxon>
    </lineage>
</organism>
<dbReference type="InterPro" id="IPR028994">
    <property type="entry name" value="Integrin_alpha_N"/>
</dbReference>
<dbReference type="InterPro" id="IPR027039">
    <property type="entry name" value="Crtac1"/>
</dbReference>
<feature type="non-terminal residue" evidence="2">
    <location>
        <position position="528"/>
    </location>
</feature>
<proteinExistence type="predicted"/>
<name>A0ABT8RKJ3_9BACT</name>
<reference evidence="2" key="1">
    <citation type="submission" date="2023-07" db="EMBL/GenBank/DDBJ databases">
        <title>The genome sequence of Rhodocytophaga aerolata KACC 12507.</title>
        <authorList>
            <person name="Zhang X."/>
        </authorList>
    </citation>
    <scope>NUCLEOTIDE SEQUENCE</scope>
    <source>
        <strain evidence="2">KACC 12507</strain>
    </source>
</reference>
<keyword evidence="1" id="KW-0732">Signal</keyword>
<dbReference type="EMBL" id="JAUKPO010000127">
    <property type="protein sequence ID" value="MDO1451933.1"/>
    <property type="molecule type" value="Genomic_DNA"/>
</dbReference>
<gene>
    <name evidence="2" type="ORF">Q0590_37035</name>
</gene>
<comment type="caution">
    <text evidence="2">The sequence shown here is derived from an EMBL/GenBank/DDBJ whole genome shotgun (WGS) entry which is preliminary data.</text>
</comment>
<dbReference type="InterPro" id="IPR013517">
    <property type="entry name" value="FG-GAP"/>
</dbReference>
<dbReference type="Pfam" id="PF13517">
    <property type="entry name" value="FG-GAP_3"/>
    <property type="match status" value="4"/>
</dbReference>
<accession>A0ABT8RKJ3</accession>
<dbReference type="Proteomes" id="UP001168528">
    <property type="component" value="Unassembled WGS sequence"/>
</dbReference>
<dbReference type="RefSeq" id="WP_302042727.1">
    <property type="nucleotide sequence ID" value="NZ_JAUKPO010000127.1"/>
</dbReference>
<evidence type="ECO:0000313" key="3">
    <source>
        <dbReference type="Proteomes" id="UP001168528"/>
    </source>
</evidence>
<sequence>MAGLQYSVKLSIKTGLHSRVFSYTPIGLSTENVPGKTRKLTSLLLLFFCLTALCACKEQTTHQKQAVVSNPSALFQLVDPAHTHINFRNTLSYDDKFNIYTYRNFYNGGGVAIGDINNDGLPDLFFTANMLPSRLYVNKGNFEFEDITEKAGIGKKGKWSTGVSMADINGDGWLDIYVCNSGDVKGDSKENELYINNGNLTFSEKAKEYRIDDKGLSTHASFFDYDRDGDLDMYLLNNSFKAIGSFNLKQNERTIRDPLGGDKLYRNDGAHFTDVSDQAGIYGSVIGFGLGVTVSDINKDGWLDIFVSNDFFERDYLYLNQQDGTYREMLEEAMMSTSNASMGADLADINNDGHTDLFVTEMLPEDESRIKTNTTFENWNRYQLSLKHEYYHQFTRNMLQVNNGNTTFTEIGRYAGVHATDWSWGALITDLDNDGFKDIFVANGIYQDLTNQDYIQYISNEKFFNLVTSGKANFKELIDLIPSEAVSNYAFQNKGDLSFENKAAEWGLAQPSFSNGSAYGDLDNDGDL</sequence>
<dbReference type="PANTHER" id="PTHR16026">
    <property type="entry name" value="CARTILAGE ACIDIC PROTEIN 1"/>
    <property type="match status" value="1"/>
</dbReference>
<dbReference type="PANTHER" id="PTHR16026:SF0">
    <property type="entry name" value="CARTILAGE ACIDIC PROTEIN 1"/>
    <property type="match status" value="1"/>
</dbReference>
<evidence type="ECO:0000313" key="2">
    <source>
        <dbReference type="EMBL" id="MDO1451933.1"/>
    </source>
</evidence>
<dbReference type="SUPFAM" id="SSF69318">
    <property type="entry name" value="Integrin alpha N-terminal domain"/>
    <property type="match status" value="1"/>
</dbReference>